<reference evidence="11" key="2">
    <citation type="submission" date="2025-08" db="UniProtKB">
        <authorList>
            <consortium name="Ensembl"/>
        </authorList>
    </citation>
    <scope>IDENTIFICATION</scope>
</reference>
<protein>
    <recommendedName>
        <fullName evidence="10">C2 domain-containing protein</fullName>
    </recommendedName>
</protein>
<dbReference type="Gene3D" id="2.60.40.150">
    <property type="entry name" value="C2 domain"/>
    <property type="match status" value="3"/>
</dbReference>
<keyword evidence="12" id="KW-1185">Reference proteome</keyword>
<dbReference type="Ensembl" id="ENSAOCT00000049752.1">
    <property type="protein sequence ID" value="ENSAOCP00000077064.1"/>
    <property type="gene ID" value="ENSAOCG00000022959.2"/>
</dbReference>
<reference evidence="11" key="3">
    <citation type="submission" date="2025-09" db="UniProtKB">
        <authorList>
            <consortium name="Ensembl"/>
        </authorList>
    </citation>
    <scope>IDENTIFICATION</scope>
</reference>
<evidence type="ECO:0000256" key="8">
    <source>
        <dbReference type="ARBA" id="ARBA00023136"/>
    </source>
</evidence>
<dbReference type="PANTHER" id="PTHR45911">
    <property type="entry name" value="C2 DOMAIN-CONTAINING PROTEIN"/>
    <property type="match status" value="1"/>
</dbReference>
<evidence type="ECO:0000259" key="10">
    <source>
        <dbReference type="PROSITE" id="PS50004"/>
    </source>
</evidence>
<sequence>KKYQLSTSDPYVKFKLDGKTFYKSKVVYKNLNPTWNESFSLPVKDLNQKLYIKVYDRDLTTDDFMGSASVLLSNLEVNELSLPLDDPNSLEEDMGFVLVDMSLSLRDGESKRSNVWQAPMSIHCIFRLAETLRKSQLWTSVVSVTLVEGQELPLDTQGGQFFVRFGLGEQRYKSKNHCKVSNPQWRERFTFNQFMDSPQILEVELWSKEGRRTEECLGMCEVDLSRVPFDQRQLFTHTLDQGRGRLVFLLTLNTCSGVSISDLCSAPLDEPHTRQNQTLNNLRDVGFLQVKVIKAADLLAADLNGKSDPFCVLEVGNDRLQTHTVYKSLYPEWNKVFTFPVKDIHDVLVVTIFDEDGDKAPDFLGKVAIPLLSIRRGQQIAFPLKKVDLGGLSKGNITLELEVIFNPVRASIRTFQPRERMFVEDNPKFSKKALSRNVQRVHTLYRAITSTLQYIKSCFQWESIQRSLLAFLIFVVTVWYWEFYMLPFFLVLLISWNYLQIRSGHVSQDVESERRGLIEKFHRVQENLITLQNLLDEIACLGERIKNTFNWSVPFLSGLAFLIFVIAAVLTYYIPVRYIILIWGINKFTKKLRNPYSIDNNEVLDFLSRVPSDVQKVSSAGSAGQEAQNPRAC</sequence>
<proteinExistence type="inferred from homology"/>
<dbReference type="GO" id="GO:0030672">
    <property type="term" value="C:synaptic vesicle membrane"/>
    <property type="evidence" value="ECO:0007669"/>
    <property type="project" value="TreeGrafter"/>
</dbReference>
<reference evidence="11 12" key="1">
    <citation type="submission" date="2022-01" db="EMBL/GenBank/DDBJ databases">
        <title>A chromosome-scale genome assembly of the false clownfish, Amphiprion ocellaris.</title>
        <authorList>
            <person name="Ryu T."/>
        </authorList>
    </citation>
    <scope>NUCLEOTIDE SEQUENCE [LARGE SCALE GENOMIC DNA]</scope>
</reference>
<dbReference type="SUPFAM" id="SSF49562">
    <property type="entry name" value="C2 domain (Calcium/lipid-binding domain, CaLB)"/>
    <property type="match status" value="3"/>
</dbReference>
<evidence type="ECO:0000256" key="5">
    <source>
        <dbReference type="ARBA" id="ARBA00022737"/>
    </source>
</evidence>
<dbReference type="InterPro" id="IPR000008">
    <property type="entry name" value="C2_dom"/>
</dbReference>
<evidence type="ECO:0000256" key="4">
    <source>
        <dbReference type="ARBA" id="ARBA00022723"/>
    </source>
</evidence>
<evidence type="ECO:0000256" key="3">
    <source>
        <dbReference type="ARBA" id="ARBA00022692"/>
    </source>
</evidence>
<keyword evidence="8 9" id="KW-0472">Membrane</keyword>
<dbReference type="CDD" id="cd08376">
    <property type="entry name" value="C2B_MCTP_PRT"/>
    <property type="match status" value="1"/>
</dbReference>
<accession>A0AAQ6AIJ7</accession>
<dbReference type="AlphaFoldDB" id="A0AAQ6AIJ7"/>
<keyword evidence="6" id="KW-0106">Calcium</keyword>
<evidence type="ECO:0000256" key="6">
    <source>
        <dbReference type="ARBA" id="ARBA00022837"/>
    </source>
</evidence>
<comment type="similarity">
    <text evidence="2">Belongs to the MCTP family.</text>
</comment>
<dbReference type="Pfam" id="PF00168">
    <property type="entry name" value="C2"/>
    <property type="match status" value="3"/>
</dbReference>
<dbReference type="FunFam" id="2.60.40.150:FF:000019">
    <property type="entry name" value="Multiple C2 and transmembrane domain-containing protein 2 isoform 1"/>
    <property type="match status" value="1"/>
</dbReference>
<dbReference type="GO" id="GO:0046928">
    <property type="term" value="P:regulation of neurotransmitter secretion"/>
    <property type="evidence" value="ECO:0007669"/>
    <property type="project" value="TreeGrafter"/>
</dbReference>
<evidence type="ECO:0000256" key="9">
    <source>
        <dbReference type="SAM" id="Phobius"/>
    </source>
</evidence>
<keyword evidence="7 9" id="KW-1133">Transmembrane helix</keyword>
<evidence type="ECO:0000313" key="12">
    <source>
        <dbReference type="Proteomes" id="UP001501940"/>
    </source>
</evidence>
<evidence type="ECO:0000313" key="11">
    <source>
        <dbReference type="Ensembl" id="ENSAOCP00000077064.1"/>
    </source>
</evidence>
<dbReference type="CDD" id="cd08377">
    <property type="entry name" value="C2C_MCTP_PRT"/>
    <property type="match status" value="1"/>
</dbReference>
<dbReference type="PROSITE" id="PS50004">
    <property type="entry name" value="C2"/>
    <property type="match status" value="3"/>
</dbReference>
<feature type="domain" description="C2" evidence="10">
    <location>
        <begin position="121"/>
        <end position="237"/>
    </location>
</feature>
<feature type="transmembrane region" description="Helical" evidence="9">
    <location>
        <begin position="469"/>
        <end position="496"/>
    </location>
</feature>
<dbReference type="InterPro" id="IPR013583">
    <property type="entry name" value="MCTP_C"/>
</dbReference>
<comment type="subcellular location">
    <subcellularLocation>
        <location evidence="1">Membrane</location>
        <topology evidence="1">Multi-pass membrane protein</topology>
    </subcellularLocation>
</comment>
<feature type="transmembrane region" description="Helical" evidence="9">
    <location>
        <begin position="559"/>
        <end position="583"/>
    </location>
</feature>
<dbReference type="Proteomes" id="UP001501940">
    <property type="component" value="Chromosome 1"/>
</dbReference>
<dbReference type="SMART" id="SM00239">
    <property type="entry name" value="C2"/>
    <property type="match status" value="3"/>
</dbReference>
<dbReference type="PRINTS" id="PR00360">
    <property type="entry name" value="C2DOMAIN"/>
</dbReference>
<feature type="domain" description="C2" evidence="10">
    <location>
        <begin position="269"/>
        <end position="384"/>
    </location>
</feature>
<evidence type="ECO:0000256" key="1">
    <source>
        <dbReference type="ARBA" id="ARBA00004141"/>
    </source>
</evidence>
<evidence type="ECO:0000256" key="7">
    <source>
        <dbReference type="ARBA" id="ARBA00022989"/>
    </source>
</evidence>
<name>A0AAQ6AIJ7_AMPOC</name>
<keyword evidence="3 9" id="KW-0812">Transmembrane</keyword>
<dbReference type="InterPro" id="IPR035892">
    <property type="entry name" value="C2_domain_sf"/>
</dbReference>
<evidence type="ECO:0000256" key="2">
    <source>
        <dbReference type="ARBA" id="ARBA00007923"/>
    </source>
</evidence>
<keyword evidence="5" id="KW-0677">Repeat</keyword>
<dbReference type="PANTHER" id="PTHR45911:SF2">
    <property type="entry name" value="MULTIPLE C2 AND TRANSMEMBRANE DOMAIN-CONTAINING PROTEIN 2"/>
    <property type="match status" value="1"/>
</dbReference>
<organism evidence="11 12">
    <name type="scientific">Amphiprion ocellaris</name>
    <name type="common">Clown anemonefish</name>
    <dbReference type="NCBI Taxonomy" id="80972"/>
    <lineage>
        <taxon>Eukaryota</taxon>
        <taxon>Metazoa</taxon>
        <taxon>Chordata</taxon>
        <taxon>Craniata</taxon>
        <taxon>Vertebrata</taxon>
        <taxon>Euteleostomi</taxon>
        <taxon>Actinopterygii</taxon>
        <taxon>Neopterygii</taxon>
        <taxon>Teleostei</taxon>
        <taxon>Neoteleostei</taxon>
        <taxon>Acanthomorphata</taxon>
        <taxon>Ovalentaria</taxon>
        <taxon>Pomacentridae</taxon>
        <taxon>Amphiprion</taxon>
    </lineage>
</organism>
<keyword evidence="4" id="KW-0479">Metal-binding</keyword>
<dbReference type="GO" id="GO:0005509">
    <property type="term" value="F:calcium ion binding"/>
    <property type="evidence" value="ECO:0007669"/>
    <property type="project" value="TreeGrafter"/>
</dbReference>
<feature type="domain" description="C2" evidence="10">
    <location>
        <begin position="1"/>
        <end position="86"/>
    </location>
</feature>
<dbReference type="GeneTree" id="ENSGT00940000156291"/>
<dbReference type="Pfam" id="PF08372">
    <property type="entry name" value="PRT_C"/>
    <property type="match status" value="1"/>
</dbReference>